<dbReference type="InterPro" id="IPR036890">
    <property type="entry name" value="HATPase_C_sf"/>
</dbReference>
<proteinExistence type="predicted"/>
<dbReference type="SUPFAM" id="SSF55874">
    <property type="entry name" value="ATPase domain of HSP90 chaperone/DNA topoisomerase II/histidine kinase"/>
    <property type="match status" value="1"/>
</dbReference>
<dbReference type="InterPro" id="IPR036097">
    <property type="entry name" value="HisK_dim/P_sf"/>
</dbReference>
<evidence type="ECO:0000313" key="11">
    <source>
        <dbReference type="Proteomes" id="UP001595555"/>
    </source>
</evidence>
<dbReference type="Pfam" id="PF00512">
    <property type="entry name" value="HisKA"/>
    <property type="match status" value="1"/>
</dbReference>
<protein>
    <recommendedName>
        <fullName evidence="3">histidine kinase</fullName>
        <ecNumber evidence="3">2.7.13.3</ecNumber>
    </recommendedName>
</protein>
<keyword evidence="10" id="KW-0067">ATP-binding</keyword>
<keyword evidence="7" id="KW-0472">Membrane</keyword>
<dbReference type="Pfam" id="PF12729">
    <property type="entry name" value="4HB_MCP_1"/>
    <property type="match status" value="1"/>
</dbReference>
<dbReference type="SMART" id="SM00387">
    <property type="entry name" value="HATPase_c"/>
    <property type="match status" value="1"/>
</dbReference>
<feature type="transmembrane region" description="Helical" evidence="7">
    <location>
        <begin position="12"/>
        <end position="35"/>
    </location>
</feature>
<dbReference type="PROSITE" id="PS50885">
    <property type="entry name" value="HAMP"/>
    <property type="match status" value="1"/>
</dbReference>
<dbReference type="InterPro" id="IPR003661">
    <property type="entry name" value="HisK_dim/P_dom"/>
</dbReference>
<feature type="transmembrane region" description="Helical" evidence="7">
    <location>
        <begin position="393"/>
        <end position="417"/>
    </location>
</feature>
<dbReference type="CDD" id="cd00082">
    <property type="entry name" value="HisKA"/>
    <property type="match status" value="1"/>
</dbReference>
<keyword evidence="5" id="KW-0808">Transferase</keyword>
<accession>A0ABV7FCH7</accession>
<evidence type="ECO:0000256" key="7">
    <source>
        <dbReference type="SAM" id="Phobius"/>
    </source>
</evidence>
<reference evidence="11" key="1">
    <citation type="journal article" date="2019" name="Int. J. Syst. Evol. Microbiol.">
        <title>The Global Catalogue of Microorganisms (GCM) 10K type strain sequencing project: providing services to taxonomists for standard genome sequencing and annotation.</title>
        <authorList>
            <consortium name="The Broad Institute Genomics Platform"/>
            <consortium name="The Broad Institute Genome Sequencing Center for Infectious Disease"/>
            <person name="Wu L."/>
            <person name="Ma J."/>
        </authorList>
    </citation>
    <scope>NUCLEOTIDE SEQUENCE [LARGE SCALE GENOMIC DNA]</scope>
    <source>
        <strain evidence="11">KCTC 52237</strain>
    </source>
</reference>
<dbReference type="PROSITE" id="PS50109">
    <property type="entry name" value="HIS_KIN"/>
    <property type="match status" value="1"/>
</dbReference>
<dbReference type="Gene3D" id="6.10.340.10">
    <property type="match status" value="1"/>
</dbReference>
<dbReference type="InterPro" id="IPR050351">
    <property type="entry name" value="BphY/WalK/GraS-like"/>
</dbReference>
<dbReference type="InterPro" id="IPR003594">
    <property type="entry name" value="HATPase_dom"/>
</dbReference>
<keyword evidence="7" id="KW-0812">Transmembrane</keyword>
<feature type="transmembrane region" description="Helical" evidence="7">
    <location>
        <begin position="181"/>
        <end position="201"/>
    </location>
</feature>
<evidence type="ECO:0000256" key="3">
    <source>
        <dbReference type="ARBA" id="ARBA00012438"/>
    </source>
</evidence>
<feature type="transmembrane region" description="Helical" evidence="7">
    <location>
        <begin position="119"/>
        <end position="137"/>
    </location>
</feature>
<gene>
    <name evidence="10" type="ORF">ACFODX_06330</name>
</gene>
<keyword evidence="4" id="KW-0597">Phosphoprotein</keyword>
<dbReference type="InterPro" id="IPR003660">
    <property type="entry name" value="HAMP_dom"/>
</dbReference>
<evidence type="ECO:0000313" key="10">
    <source>
        <dbReference type="EMBL" id="MFC3115167.1"/>
    </source>
</evidence>
<evidence type="ECO:0000256" key="6">
    <source>
        <dbReference type="ARBA" id="ARBA00022777"/>
    </source>
</evidence>
<evidence type="ECO:0000256" key="4">
    <source>
        <dbReference type="ARBA" id="ARBA00022553"/>
    </source>
</evidence>
<evidence type="ECO:0000259" key="9">
    <source>
        <dbReference type="PROSITE" id="PS50885"/>
    </source>
</evidence>
<evidence type="ECO:0000259" key="8">
    <source>
        <dbReference type="PROSITE" id="PS50109"/>
    </source>
</evidence>
<dbReference type="InterPro" id="IPR004358">
    <property type="entry name" value="Sig_transdc_His_kin-like_C"/>
</dbReference>
<comment type="subcellular location">
    <subcellularLocation>
        <location evidence="2">Membrane</location>
    </subcellularLocation>
</comment>
<evidence type="ECO:0000256" key="1">
    <source>
        <dbReference type="ARBA" id="ARBA00000085"/>
    </source>
</evidence>
<dbReference type="SUPFAM" id="SSF47384">
    <property type="entry name" value="Homodimeric domain of signal transducing histidine kinase"/>
    <property type="match status" value="1"/>
</dbReference>
<dbReference type="PRINTS" id="PR00344">
    <property type="entry name" value="BCTRLSENSOR"/>
</dbReference>
<feature type="transmembrane region" description="Helical" evidence="7">
    <location>
        <begin position="144"/>
        <end position="169"/>
    </location>
</feature>
<dbReference type="PANTHER" id="PTHR42878">
    <property type="entry name" value="TWO-COMPONENT HISTIDINE KINASE"/>
    <property type="match status" value="1"/>
</dbReference>
<keyword evidence="7" id="KW-1133">Transmembrane helix</keyword>
<sequence length="717" mass="79894">MPERFTPWREHPVIMLGAASLLILVGLIVLSAWHAPQLLEALYPFATLMAYNTALGFLACGLGLMAILKNRQTYLLGSVAVLWGIGLVTLIDLLTELELHTTDWFEILLSEPPARSQPISPVTSSAFLLAGGALLLARQETGNASLAASLTCILIILITTAALLGQGFGLLPHYLWLGIKIAPQTVLGLVIFAVAIISLRAQAAIDAFNRLNFFNRLVTGFGFMSLLFLAIGSIAMMQINSVANISQELYSGPLQVTNATLRIKAHVGKLNRSVKDIAVAPELMQERNLPQFIQASAEKILTEVAHLDKQTQFNDTTHRLRSTLTEWQSLLLDTYQQLQAGNIEHYRNIALINSQEYTQQLEQLCDEIIAQSQTEMQSLNEQALLTKNHAGNLMLTVMFGVLLAGFLVAALITRSLSWQLQQLRMTMIALAQGNTATPIPFLDHPKDVGDMAKTLKVFAQNIDERDKSTALLASHQTKLENINHQLAQTNKELETFAYVASHDLKSPLRGIAQLSTWIDEDLEEQQFSEVNKHTAMLRNRIQRMEKLLDDLLIFYRAGKTDGNLVEIDVAHMAKELFEIQNTKPGLRLELADNLPRFTTLSTPFEQILRNFFSNAIKHHDLDQGVIRVACQQLPNHFYEFSICDDGPGIPEKFQQRVFGMFQTLKPRDELEGSGMGLALIKKIVANYGGQIRLESAGRGCCFYFSWPEHISKGNKNE</sequence>
<dbReference type="EC" id="2.7.13.3" evidence="3"/>
<feature type="transmembrane region" description="Helical" evidence="7">
    <location>
        <begin position="41"/>
        <end position="67"/>
    </location>
</feature>
<dbReference type="InterPro" id="IPR005467">
    <property type="entry name" value="His_kinase_dom"/>
</dbReference>
<dbReference type="Gene3D" id="1.10.287.130">
    <property type="match status" value="1"/>
</dbReference>
<comment type="caution">
    <text evidence="10">The sequence shown here is derived from an EMBL/GenBank/DDBJ whole genome shotgun (WGS) entry which is preliminary data.</text>
</comment>
<dbReference type="Pfam" id="PF02518">
    <property type="entry name" value="HATPase_c"/>
    <property type="match status" value="1"/>
</dbReference>
<dbReference type="GO" id="GO:0005524">
    <property type="term" value="F:ATP binding"/>
    <property type="evidence" value="ECO:0007669"/>
    <property type="project" value="UniProtKB-KW"/>
</dbReference>
<keyword evidence="11" id="KW-1185">Reference proteome</keyword>
<organism evidence="10 11">
    <name type="scientific">Cellvibrio fontiphilus</name>
    <dbReference type="NCBI Taxonomy" id="1815559"/>
    <lineage>
        <taxon>Bacteria</taxon>
        <taxon>Pseudomonadati</taxon>
        <taxon>Pseudomonadota</taxon>
        <taxon>Gammaproteobacteria</taxon>
        <taxon>Cellvibrionales</taxon>
        <taxon>Cellvibrionaceae</taxon>
        <taxon>Cellvibrio</taxon>
    </lineage>
</organism>
<dbReference type="SMART" id="SM00388">
    <property type="entry name" value="HisKA"/>
    <property type="match status" value="1"/>
</dbReference>
<comment type="catalytic activity">
    <reaction evidence="1">
        <text>ATP + protein L-histidine = ADP + protein N-phospho-L-histidine.</text>
        <dbReference type="EC" id="2.7.13.3"/>
    </reaction>
</comment>
<dbReference type="EMBL" id="JBHRTF010000003">
    <property type="protein sequence ID" value="MFC3115167.1"/>
    <property type="molecule type" value="Genomic_DNA"/>
</dbReference>
<evidence type="ECO:0000256" key="5">
    <source>
        <dbReference type="ARBA" id="ARBA00022679"/>
    </source>
</evidence>
<dbReference type="Gene3D" id="3.30.565.10">
    <property type="entry name" value="Histidine kinase-like ATPase, C-terminal domain"/>
    <property type="match status" value="1"/>
</dbReference>
<feature type="transmembrane region" description="Helical" evidence="7">
    <location>
        <begin position="74"/>
        <end position="94"/>
    </location>
</feature>
<dbReference type="InterPro" id="IPR024478">
    <property type="entry name" value="HlyB_4HB_MCP"/>
</dbReference>
<feature type="domain" description="Histidine kinase" evidence="8">
    <location>
        <begin position="499"/>
        <end position="710"/>
    </location>
</feature>
<name>A0ABV7FCH7_9GAMM</name>
<evidence type="ECO:0000256" key="2">
    <source>
        <dbReference type="ARBA" id="ARBA00004370"/>
    </source>
</evidence>
<keyword evidence="10" id="KW-0547">Nucleotide-binding</keyword>
<feature type="transmembrane region" description="Helical" evidence="7">
    <location>
        <begin position="213"/>
        <end position="237"/>
    </location>
</feature>
<keyword evidence="6" id="KW-0418">Kinase</keyword>
<dbReference type="Proteomes" id="UP001595555">
    <property type="component" value="Unassembled WGS sequence"/>
</dbReference>
<dbReference type="PANTHER" id="PTHR42878:SF15">
    <property type="entry name" value="BACTERIOPHYTOCHROME"/>
    <property type="match status" value="1"/>
</dbReference>
<dbReference type="RefSeq" id="WP_378117213.1">
    <property type="nucleotide sequence ID" value="NZ_JBHRTF010000003.1"/>
</dbReference>
<feature type="domain" description="HAMP" evidence="9">
    <location>
        <begin position="414"/>
        <end position="467"/>
    </location>
</feature>